<dbReference type="Pfam" id="PF00903">
    <property type="entry name" value="Glyoxalase"/>
    <property type="match status" value="1"/>
</dbReference>
<feature type="domain" description="VOC" evidence="2">
    <location>
        <begin position="49"/>
        <end position="163"/>
    </location>
</feature>
<evidence type="ECO:0000313" key="4">
    <source>
        <dbReference type="Proteomes" id="UP000309133"/>
    </source>
</evidence>
<feature type="compositionally biased region" description="Polar residues" evidence="1">
    <location>
        <begin position="26"/>
        <end position="38"/>
    </location>
</feature>
<reference evidence="3 4" key="1">
    <citation type="submission" date="2019-04" db="EMBL/GenBank/DDBJ databases">
        <authorList>
            <person name="Jiang L."/>
        </authorList>
    </citation>
    <scope>NUCLEOTIDE SEQUENCE [LARGE SCALE GENOMIC DNA]</scope>
    <source>
        <strain evidence="3 4">YIM 131853</strain>
    </source>
</reference>
<dbReference type="EMBL" id="SSSM01000001">
    <property type="protein sequence ID" value="THG33166.1"/>
    <property type="molecule type" value="Genomic_DNA"/>
</dbReference>
<accession>A0A4S4FU93</accession>
<dbReference type="Proteomes" id="UP000309133">
    <property type="component" value="Unassembled WGS sequence"/>
</dbReference>
<protein>
    <recommendedName>
        <fullName evidence="2">VOC domain-containing protein</fullName>
    </recommendedName>
</protein>
<sequence length="204" mass="22173">MQYGPRPASGCRTCTRHYQRRFAMSERSQQLGAESSDFTGRELDSSRAGSGFPIIVSQDISKLLGFYRDVMGGRIVYQFPDEDPAFLTLRIGSATLGIGYHPDPPRGPSQMSLWFYVADLDATLDLVRNAGIVVLEQPEVQAWGERMARVMDPTGIEVILGEDEVTSASNAARRTASDQSAVGGSSLDVVDQDDSEAPPLARAV</sequence>
<dbReference type="Gene3D" id="3.10.180.10">
    <property type="entry name" value="2,3-Dihydroxybiphenyl 1,2-Dioxygenase, domain 1"/>
    <property type="match status" value="1"/>
</dbReference>
<gene>
    <name evidence="3" type="ORF">E6C64_02070</name>
</gene>
<proteinExistence type="predicted"/>
<organism evidence="3 4">
    <name type="scientific">Naasia lichenicola</name>
    <dbReference type="NCBI Taxonomy" id="2565933"/>
    <lineage>
        <taxon>Bacteria</taxon>
        <taxon>Bacillati</taxon>
        <taxon>Actinomycetota</taxon>
        <taxon>Actinomycetes</taxon>
        <taxon>Micrococcales</taxon>
        <taxon>Microbacteriaceae</taxon>
        <taxon>Naasia</taxon>
    </lineage>
</organism>
<dbReference type="SUPFAM" id="SSF54593">
    <property type="entry name" value="Glyoxalase/Bleomycin resistance protein/Dihydroxybiphenyl dioxygenase"/>
    <property type="match status" value="1"/>
</dbReference>
<dbReference type="InterPro" id="IPR004360">
    <property type="entry name" value="Glyas_Fos-R_dOase_dom"/>
</dbReference>
<feature type="region of interest" description="Disordered" evidence="1">
    <location>
        <begin position="169"/>
        <end position="204"/>
    </location>
</feature>
<dbReference type="AlphaFoldDB" id="A0A4S4FU93"/>
<evidence type="ECO:0000259" key="2">
    <source>
        <dbReference type="PROSITE" id="PS51819"/>
    </source>
</evidence>
<comment type="caution">
    <text evidence="3">The sequence shown here is derived from an EMBL/GenBank/DDBJ whole genome shotgun (WGS) entry which is preliminary data.</text>
</comment>
<dbReference type="InterPro" id="IPR029068">
    <property type="entry name" value="Glyas_Bleomycin-R_OHBP_Dase"/>
</dbReference>
<feature type="region of interest" description="Disordered" evidence="1">
    <location>
        <begin position="25"/>
        <end position="46"/>
    </location>
</feature>
<dbReference type="InterPro" id="IPR037523">
    <property type="entry name" value="VOC_core"/>
</dbReference>
<evidence type="ECO:0000313" key="3">
    <source>
        <dbReference type="EMBL" id="THG33166.1"/>
    </source>
</evidence>
<dbReference type="PROSITE" id="PS51819">
    <property type="entry name" value="VOC"/>
    <property type="match status" value="1"/>
</dbReference>
<evidence type="ECO:0000256" key="1">
    <source>
        <dbReference type="SAM" id="MobiDB-lite"/>
    </source>
</evidence>
<keyword evidence="4" id="KW-1185">Reference proteome</keyword>
<name>A0A4S4FU93_9MICO</name>